<dbReference type="GO" id="GO:0003676">
    <property type="term" value="F:nucleic acid binding"/>
    <property type="evidence" value="ECO:0007669"/>
    <property type="project" value="InterPro"/>
</dbReference>
<evidence type="ECO:0000313" key="2">
    <source>
        <dbReference type="EMBL" id="KAK9194299.1"/>
    </source>
</evidence>
<proteinExistence type="predicted"/>
<protein>
    <recommendedName>
        <fullName evidence="1">Piwi domain-containing protein</fullName>
    </recommendedName>
</protein>
<dbReference type="PANTHER" id="PTHR22891">
    <property type="entry name" value="EUKARYOTIC TRANSLATION INITIATION FACTOR 2C"/>
    <property type="match status" value="1"/>
</dbReference>
<keyword evidence="3" id="KW-1185">Reference proteome</keyword>
<dbReference type="Pfam" id="PF02171">
    <property type="entry name" value="Piwi"/>
    <property type="match status" value="2"/>
</dbReference>
<dbReference type="InterPro" id="IPR003165">
    <property type="entry name" value="Piwi"/>
</dbReference>
<dbReference type="InterPro" id="IPR012337">
    <property type="entry name" value="RNaseH-like_sf"/>
</dbReference>
<evidence type="ECO:0000313" key="3">
    <source>
        <dbReference type="Proteomes" id="UP001428341"/>
    </source>
</evidence>
<dbReference type="AlphaFoldDB" id="A0AAP0M620"/>
<sequence length="255" mass="28256">MESASHSLIKFSTSSWNKSLRKETARKFFRAGSPDNVPPGTVVDKSVCHPTNYDFYMCAHAAMINVFAFVTGKKAKLPQKPSAALALVWGTTRQTHYHVLLDQIGFSVDDLQELISEKHDCSICRGGALWHLLPSERSEVLESELTAHHLFSSTTTSAVAPVRYAHLAAAQFSQFMKFDDLSETSSSPGGQTSSGHAHVPALPKLHENVRRSVFLLKIVILLGMHIHLPKLHQVRRVLAGKFGLTERNFKSCPKL</sequence>
<reference evidence="2 3" key="1">
    <citation type="submission" date="2024-05" db="EMBL/GenBank/DDBJ databases">
        <title>Haplotype-resolved chromosome-level genome assembly of Huyou (Citrus changshanensis).</title>
        <authorList>
            <person name="Miao C."/>
            <person name="Chen W."/>
            <person name="Wu Y."/>
            <person name="Wang L."/>
            <person name="Zhao S."/>
            <person name="Grierson D."/>
            <person name="Xu C."/>
            <person name="Chen K."/>
        </authorList>
    </citation>
    <scope>NUCLEOTIDE SEQUENCE [LARGE SCALE GENOMIC DNA]</scope>
    <source>
        <strain evidence="2">01-14</strain>
        <tissue evidence="2">Leaf</tissue>
    </source>
</reference>
<name>A0AAP0M620_9ROSI</name>
<dbReference type="Gene3D" id="3.30.420.10">
    <property type="entry name" value="Ribonuclease H-like superfamily/Ribonuclease H"/>
    <property type="match status" value="1"/>
</dbReference>
<accession>A0AAP0M620</accession>
<dbReference type="SUPFAM" id="SSF53098">
    <property type="entry name" value="Ribonuclease H-like"/>
    <property type="match status" value="1"/>
</dbReference>
<feature type="domain" description="Piwi" evidence="1">
    <location>
        <begin position="20"/>
        <end position="65"/>
    </location>
</feature>
<dbReference type="Proteomes" id="UP001428341">
    <property type="component" value="Unassembled WGS sequence"/>
</dbReference>
<comment type="caution">
    <text evidence="2">The sequence shown here is derived from an EMBL/GenBank/DDBJ whole genome shotgun (WGS) entry which is preliminary data.</text>
</comment>
<feature type="domain" description="Piwi" evidence="1">
    <location>
        <begin position="89"/>
        <end position="177"/>
    </location>
</feature>
<evidence type="ECO:0000259" key="1">
    <source>
        <dbReference type="Pfam" id="PF02171"/>
    </source>
</evidence>
<dbReference type="EMBL" id="JBCGBO010000006">
    <property type="protein sequence ID" value="KAK9194299.1"/>
    <property type="molecule type" value="Genomic_DNA"/>
</dbReference>
<organism evidence="2 3">
    <name type="scientific">Citrus x changshan-huyou</name>
    <dbReference type="NCBI Taxonomy" id="2935761"/>
    <lineage>
        <taxon>Eukaryota</taxon>
        <taxon>Viridiplantae</taxon>
        <taxon>Streptophyta</taxon>
        <taxon>Embryophyta</taxon>
        <taxon>Tracheophyta</taxon>
        <taxon>Spermatophyta</taxon>
        <taxon>Magnoliopsida</taxon>
        <taxon>eudicotyledons</taxon>
        <taxon>Gunneridae</taxon>
        <taxon>Pentapetalae</taxon>
        <taxon>rosids</taxon>
        <taxon>malvids</taxon>
        <taxon>Sapindales</taxon>
        <taxon>Rutaceae</taxon>
        <taxon>Aurantioideae</taxon>
        <taxon>Citrus</taxon>
    </lineage>
</organism>
<gene>
    <name evidence="2" type="ORF">WN944_005003</name>
</gene>
<dbReference type="InterPro" id="IPR036397">
    <property type="entry name" value="RNaseH_sf"/>
</dbReference>